<dbReference type="Proteomes" id="UP000306192">
    <property type="component" value="Unassembled WGS sequence"/>
</dbReference>
<reference evidence="1 2" key="1">
    <citation type="journal article" date="2019" name="Microorganisms">
        <title>Systematic Affiliation and Genome Analysis of Subtercola vilae DB165(T) with Particular Emphasis on Cold Adaptation of an Isolate from a High-Altitude Cold Volcano Lake.</title>
        <authorList>
            <person name="Villalobos A.S."/>
            <person name="Wiese J."/>
            <person name="Imhoff J.F."/>
            <person name="Dorador C."/>
            <person name="Keller A."/>
            <person name="Hentschel U."/>
        </authorList>
    </citation>
    <scope>NUCLEOTIDE SEQUENCE [LARGE SCALE GENOMIC DNA]</scope>
    <source>
        <strain evidence="1 2">DB165</strain>
    </source>
</reference>
<evidence type="ECO:0000313" key="2">
    <source>
        <dbReference type="Proteomes" id="UP000306192"/>
    </source>
</evidence>
<protein>
    <recommendedName>
        <fullName evidence="3">Glycosyltransferase</fullName>
    </recommendedName>
</protein>
<dbReference type="Gene3D" id="3.40.50.2000">
    <property type="entry name" value="Glycogen Phosphorylase B"/>
    <property type="match status" value="1"/>
</dbReference>
<accession>A0A4T2BX30</accession>
<keyword evidence="2" id="KW-1185">Reference proteome</keyword>
<evidence type="ECO:0008006" key="3">
    <source>
        <dbReference type="Google" id="ProtNLM"/>
    </source>
</evidence>
<dbReference type="SUPFAM" id="SSF53756">
    <property type="entry name" value="UDP-Glycosyltransferase/glycogen phosphorylase"/>
    <property type="match status" value="1"/>
</dbReference>
<sequence>MPTNKSTRNVIILNTLGGALDHYSSALRSVLNETGTKVETITIFEPSRSDGGSKQWLFSYIKSLATARRMKRASSNTELIVTWPLLGYLDSLIVGLLFGRNSCVVVHDTKPLVTAVGYGRVSQLLSSVSLRTVSLVIHSTQARVDIENARLRHAAILLPLPIHPLSQRRRENEPRTAVRVVGQFKPDRDVEGLVEVARQLNGRLTLEIVGRKWPAVEGWAVRDAFVPEEELDNLIETSTAIVIPYKRFYQSAIAIRALERETPIVGPAGTSLADLLGPDSGLLVRDSTDWARAVGYATSPEGHDEVVAAATAWREHSLTAWREAPPHSARFAAAIGSAPIEPRSQL</sequence>
<organism evidence="1 2">
    <name type="scientific">Subtercola vilae</name>
    <dbReference type="NCBI Taxonomy" id="2056433"/>
    <lineage>
        <taxon>Bacteria</taxon>
        <taxon>Bacillati</taxon>
        <taxon>Actinomycetota</taxon>
        <taxon>Actinomycetes</taxon>
        <taxon>Micrococcales</taxon>
        <taxon>Microbacteriaceae</taxon>
        <taxon>Subtercola</taxon>
    </lineage>
</organism>
<evidence type="ECO:0000313" key="1">
    <source>
        <dbReference type="EMBL" id="TIH35582.1"/>
    </source>
</evidence>
<gene>
    <name evidence="1" type="ORF">D4765_10995</name>
</gene>
<dbReference type="AlphaFoldDB" id="A0A4T2BX30"/>
<comment type="caution">
    <text evidence="1">The sequence shown here is derived from an EMBL/GenBank/DDBJ whole genome shotgun (WGS) entry which is preliminary data.</text>
</comment>
<name>A0A4T2BX30_9MICO</name>
<dbReference type="EMBL" id="QYRT01000019">
    <property type="protein sequence ID" value="TIH35582.1"/>
    <property type="molecule type" value="Genomic_DNA"/>
</dbReference>
<proteinExistence type="predicted"/>